<evidence type="ECO:0000256" key="3">
    <source>
        <dbReference type="ARBA" id="ARBA00022833"/>
    </source>
</evidence>
<name>A0ABU2JDX7_9ACTN</name>
<dbReference type="Proteomes" id="UP001183176">
    <property type="component" value="Unassembled WGS sequence"/>
</dbReference>
<dbReference type="PROSITE" id="PS51128">
    <property type="entry name" value="ZF_DKSA_2"/>
    <property type="match status" value="1"/>
</dbReference>
<sequence>MIRFTPNARGSTRIEETSTFRDALRQQRQFRLEQLSELSAAPVRAALSTGATAEQVEAQAQVARLLRAAALSALADVDAALLRIEQGVFGRCMECSGDIQLARLEILPMAALCMPCQRRQEIAPSDRATTKTTPHETTR</sequence>
<dbReference type="PANTHER" id="PTHR33823:SF4">
    <property type="entry name" value="GENERAL STRESS PROTEIN 16O"/>
    <property type="match status" value="1"/>
</dbReference>
<evidence type="ECO:0000313" key="6">
    <source>
        <dbReference type="EMBL" id="MDT0263187.1"/>
    </source>
</evidence>
<dbReference type="SUPFAM" id="SSF57716">
    <property type="entry name" value="Glucocorticoid receptor-like (DNA-binding domain)"/>
    <property type="match status" value="1"/>
</dbReference>
<reference evidence="7" key="1">
    <citation type="submission" date="2023-07" db="EMBL/GenBank/DDBJ databases">
        <title>30 novel species of actinomycetes from the DSMZ collection.</title>
        <authorList>
            <person name="Nouioui I."/>
        </authorList>
    </citation>
    <scope>NUCLEOTIDE SEQUENCE [LARGE SCALE GENOMIC DNA]</scope>
    <source>
        <strain evidence="7">DSM 44399</strain>
    </source>
</reference>
<keyword evidence="1" id="KW-0479">Metal-binding</keyword>
<protein>
    <submittedName>
        <fullName evidence="6">TraR/DksA C4-type zinc finger protein</fullName>
    </submittedName>
</protein>
<feature type="domain" description="Zinc finger DksA/TraR C4-type" evidence="5">
    <location>
        <begin position="88"/>
        <end position="121"/>
    </location>
</feature>
<evidence type="ECO:0000256" key="1">
    <source>
        <dbReference type="ARBA" id="ARBA00022723"/>
    </source>
</evidence>
<dbReference type="Gene3D" id="1.20.120.910">
    <property type="entry name" value="DksA, coiled-coil domain"/>
    <property type="match status" value="1"/>
</dbReference>
<dbReference type="InterPro" id="IPR000962">
    <property type="entry name" value="Znf_DskA_TraR"/>
</dbReference>
<evidence type="ECO:0000259" key="5">
    <source>
        <dbReference type="Pfam" id="PF01258"/>
    </source>
</evidence>
<evidence type="ECO:0000256" key="2">
    <source>
        <dbReference type="ARBA" id="ARBA00022771"/>
    </source>
</evidence>
<keyword evidence="7" id="KW-1185">Reference proteome</keyword>
<keyword evidence="3" id="KW-0862">Zinc</keyword>
<evidence type="ECO:0000313" key="7">
    <source>
        <dbReference type="Proteomes" id="UP001183176"/>
    </source>
</evidence>
<keyword evidence="2" id="KW-0863">Zinc-finger</keyword>
<feature type="zinc finger region" description="dksA C4-type" evidence="4">
    <location>
        <begin position="92"/>
        <end position="116"/>
    </location>
</feature>
<dbReference type="PANTHER" id="PTHR33823">
    <property type="entry name" value="RNA POLYMERASE-BINDING TRANSCRIPTION FACTOR DKSA-RELATED"/>
    <property type="match status" value="1"/>
</dbReference>
<proteinExistence type="predicted"/>
<dbReference type="EMBL" id="JAVREH010000030">
    <property type="protein sequence ID" value="MDT0263187.1"/>
    <property type="molecule type" value="Genomic_DNA"/>
</dbReference>
<dbReference type="Pfam" id="PF01258">
    <property type="entry name" value="zf-dskA_traR"/>
    <property type="match status" value="1"/>
</dbReference>
<gene>
    <name evidence="6" type="ORF">RM423_17510</name>
</gene>
<evidence type="ECO:0000256" key="4">
    <source>
        <dbReference type="PROSITE-ProRule" id="PRU00510"/>
    </source>
</evidence>
<dbReference type="RefSeq" id="WP_311424334.1">
    <property type="nucleotide sequence ID" value="NZ_JAVREH010000030.1"/>
</dbReference>
<comment type="caution">
    <text evidence="6">The sequence shown here is derived from an EMBL/GenBank/DDBJ whole genome shotgun (WGS) entry which is preliminary data.</text>
</comment>
<organism evidence="6 7">
    <name type="scientific">Jatrophihabitans lederbergiae</name>
    <dbReference type="NCBI Taxonomy" id="3075547"/>
    <lineage>
        <taxon>Bacteria</taxon>
        <taxon>Bacillati</taxon>
        <taxon>Actinomycetota</taxon>
        <taxon>Actinomycetes</taxon>
        <taxon>Jatrophihabitantales</taxon>
        <taxon>Jatrophihabitantaceae</taxon>
        <taxon>Jatrophihabitans</taxon>
    </lineage>
</organism>
<accession>A0ABU2JDX7</accession>